<gene>
    <name evidence="12" type="primary">LOC120111530</name>
</gene>
<keyword evidence="3" id="KW-0134">Cell wall</keyword>
<dbReference type="PROSITE" id="PS00502">
    <property type="entry name" value="POLYGALACTURONASE"/>
    <property type="match status" value="1"/>
</dbReference>
<keyword evidence="10" id="KW-0732">Signal</keyword>
<evidence type="ECO:0000313" key="12">
    <source>
        <dbReference type="RefSeq" id="XP_038984672.1"/>
    </source>
</evidence>
<reference evidence="12" key="2">
    <citation type="submission" date="2025-08" db="UniProtKB">
        <authorList>
            <consortium name="RefSeq"/>
        </authorList>
    </citation>
    <scope>IDENTIFICATION</scope>
    <source>
        <tissue evidence="12">Young leaves</tissue>
    </source>
</reference>
<dbReference type="KEGG" id="pda:120111530"/>
<feature type="signal peptide" evidence="10">
    <location>
        <begin position="1"/>
        <end position="17"/>
    </location>
</feature>
<keyword evidence="7" id="KW-0961">Cell wall biogenesis/degradation</keyword>
<dbReference type="Proteomes" id="UP000228380">
    <property type="component" value="Chromosome 8"/>
</dbReference>
<keyword evidence="11" id="KW-1185">Reference proteome</keyword>
<dbReference type="SUPFAM" id="SSF51126">
    <property type="entry name" value="Pectin lyase-like"/>
    <property type="match status" value="1"/>
</dbReference>
<evidence type="ECO:0000256" key="6">
    <source>
        <dbReference type="ARBA" id="ARBA00023295"/>
    </source>
</evidence>
<dbReference type="GO" id="GO:0004650">
    <property type="term" value="F:polygalacturonase activity"/>
    <property type="evidence" value="ECO:0007669"/>
    <property type="project" value="InterPro"/>
</dbReference>
<dbReference type="OrthoDB" id="187139at2759"/>
<evidence type="ECO:0000256" key="1">
    <source>
        <dbReference type="ARBA" id="ARBA00004191"/>
    </source>
</evidence>
<keyword evidence="4" id="KW-0964">Secreted</keyword>
<dbReference type="SMART" id="SM00710">
    <property type="entry name" value="PbH1"/>
    <property type="match status" value="4"/>
</dbReference>
<feature type="chain" id="PRO_5034487785" evidence="10">
    <location>
        <begin position="18"/>
        <end position="389"/>
    </location>
</feature>
<proteinExistence type="inferred from homology"/>
<dbReference type="Gene3D" id="2.160.20.10">
    <property type="entry name" value="Single-stranded right-handed beta-helix, Pectin lyase-like"/>
    <property type="match status" value="1"/>
</dbReference>
<comment type="subcellular location">
    <subcellularLocation>
        <location evidence="1">Secreted</location>
        <location evidence="1">Cell wall</location>
    </subcellularLocation>
</comment>
<organism evidence="11 12">
    <name type="scientific">Phoenix dactylifera</name>
    <name type="common">Date palm</name>
    <dbReference type="NCBI Taxonomy" id="42345"/>
    <lineage>
        <taxon>Eukaryota</taxon>
        <taxon>Viridiplantae</taxon>
        <taxon>Streptophyta</taxon>
        <taxon>Embryophyta</taxon>
        <taxon>Tracheophyta</taxon>
        <taxon>Spermatophyta</taxon>
        <taxon>Magnoliopsida</taxon>
        <taxon>Liliopsida</taxon>
        <taxon>Arecaceae</taxon>
        <taxon>Coryphoideae</taxon>
        <taxon>Phoeniceae</taxon>
        <taxon>Phoenix</taxon>
    </lineage>
</organism>
<evidence type="ECO:0000256" key="10">
    <source>
        <dbReference type="SAM" id="SignalP"/>
    </source>
</evidence>
<feature type="active site" evidence="8">
    <location>
        <position position="236"/>
    </location>
</feature>
<dbReference type="GO" id="GO:0071555">
    <property type="term" value="P:cell wall organization"/>
    <property type="evidence" value="ECO:0007669"/>
    <property type="project" value="UniProtKB-KW"/>
</dbReference>
<evidence type="ECO:0000256" key="7">
    <source>
        <dbReference type="ARBA" id="ARBA00023316"/>
    </source>
</evidence>
<evidence type="ECO:0000256" key="8">
    <source>
        <dbReference type="PROSITE-ProRule" id="PRU10052"/>
    </source>
</evidence>
<evidence type="ECO:0000256" key="9">
    <source>
        <dbReference type="RuleBase" id="RU361169"/>
    </source>
</evidence>
<evidence type="ECO:0000256" key="4">
    <source>
        <dbReference type="ARBA" id="ARBA00022525"/>
    </source>
</evidence>
<dbReference type="AlphaFoldDB" id="A0A8B9AFW6"/>
<dbReference type="InterPro" id="IPR000743">
    <property type="entry name" value="Glyco_hydro_28"/>
</dbReference>
<evidence type="ECO:0000256" key="2">
    <source>
        <dbReference type="ARBA" id="ARBA00008834"/>
    </source>
</evidence>
<dbReference type="GeneID" id="120111530"/>
<keyword evidence="5 9" id="KW-0378">Hydrolase</keyword>
<evidence type="ECO:0000256" key="3">
    <source>
        <dbReference type="ARBA" id="ARBA00022512"/>
    </source>
</evidence>
<dbReference type="RefSeq" id="XP_038984672.1">
    <property type="nucleotide sequence ID" value="XM_039128744.1"/>
</dbReference>
<reference evidence="11" key="1">
    <citation type="journal article" date="2019" name="Nat. Commun.">
        <title>Genome-wide association mapping of date palm fruit traits.</title>
        <authorList>
            <person name="Hazzouri K.M."/>
            <person name="Gros-Balthazard M."/>
            <person name="Flowers J.M."/>
            <person name="Copetti D."/>
            <person name="Lemansour A."/>
            <person name="Lebrun M."/>
            <person name="Masmoudi K."/>
            <person name="Ferrand S."/>
            <person name="Dhar M.I."/>
            <person name="Fresquez Z.A."/>
            <person name="Rosas U."/>
            <person name="Zhang J."/>
            <person name="Talag J."/>
            <person name="Lee S."/>
            <person name="Kudrna D."/>
            <person name="Powell R.F."/>
            <person name="Leitch I.J."/>
            <person name="Krueger R.R."/>
            <person name="Wing R.A."/>
            <person name="Amiri K.M.A."/>
            <person name="Purugganan M.D."/>
        </authorList>
    </citation>
    <scope>NUCLEOTIDE SEQUENCE [LARGE SCALE GENOMIC DNA]</scope>
    <source>
        <strain evidence="11">cv. Khalas</strain>
    </source>
</reference>
<evidence type="ECO:0000313" key="11">
    <source>
        <dbReference type="Proteomes" id="UP000228380"/>
    </source>
</evidence>
<accession>A0A8B9AFW6</accession>
<dbReference type="InterPro" id="IPR012334">
    <property type="entry name" value="Pectin_lyas_fold"/>
</dbReference>
<dbReference type="InterPro" id="IPR011050">
    <property type="entry name" value="Pectin_lyase_fold/virulence"/>
</dbReference>
<dbReference type="Pfam" id="PF00295">
    <property type="entry name" value="Glyco_hydro_28"/>
    <property type="match status" value="1"/>
</dbReference>
<keyword evidence="6 9" id="KW-0326">Glycosidase</keyword>
<evidence type="ECO:0000256" key="5">
    <source>
        <dbReference type="ARBA" id="ARBA00022801"/>
    </source>
</evidence>
<name>A0A8B9AFW6_PHODC</name>
<dbReference type="InterPro" id="IPR006626">
    <property type="entry name" value="PbH1"/>
</dbReference>
<dbReference type="GO" id="GO:0005975">
    <property type="term" value="P:carbohydrate metabolic process"/>
    <property type="evidence" value="ECO:0007669"/>
    <property type="project" value="InterPro"/>
</dbReference>
<protein>
    <submittedName>
        <fullName evidence="12">Probable polygalacturonase At3g15720</fullName>
    </submittedName>
</protein>
<dbReference type="PANTHER" id="PTHR31375">
    <property type="match status" value="1"/>
</dbReference>
<comment type="similarity">
    <text evidence="2 9">Belongs to the glycosyl hydrolase 28 family.</text>
</comment>
<sequence length="389" mass="41145">MAVAALLALWLSALCLGVRPQLYNVVDYQATGNGNSDDTHALLKSWRAACADSGDPTFLIPSGKTFLLFDGITFKGPCNSSIHVQVSGNIIALDGLWTNGAASLITFRDINSLTVHGGGQIDGQGPVWWKCVAENSCTRPPHTLSFIGCDDLRVSGIKIKDSPAQQMTIDTCVGVHVEGVTITAPGDSPNTDGILIAHSQHVLITASIIGTGDDCIAIGPGSSDVNITHIMCGPGHGISIGSLGRDGEESTVEKILVAHCHIFQAMTGVRIKTWQGGSGFAREILFAHINFTSVKTPIVIDQYYNPDGQRSAESSSVAVSNVRFVDLHGSSVQEVAISLVCSKDIPCEGIVMKDVSLYWEGSDDPAKSSCHNAHVNSIGKVIPQIQCLN</sequence>